<evidence type="ECO:0000313" key="1">
    <source>
        <dbReference type="EMBL" id="JAD62365.1"/>
    </source>
</evidence>
<name>A0A0A9BMA6_ARUDO</name>
<dbReference type="AlphaFoldDB" id="A0A0A9BMA6"/>
<proteinExistence type="predicted"/>
<reference evidence="1" key="2">
    <citation type="journal article" date="2015" name="Data Brief">
        <title>Shoot transcriptome of the giant reed, Arundo donax.</title>
        <authorList>
            <person name="Barrero R.A."/>
            <person name="Guerrero F.D."/>
            <person name="Moolhuijzen P."/>
            <person name="Goolsby J.A."/>
            <person name="Tidwell J."/>
            <person name="Bellgard S.E."/>
            <person name="Bellgard M.I."/>
        </authorList>
    </citation>
    <scope>NUCLEOTIDE SEQUENCE</scope>
    <source>
        <tissue evidence="1">Shoot tissue taken approximately 20 cm above the soil surface</tissue>
    </source>
</reference>
<protein>
    <submittedName>
        <fullName evidence="1">Uncharacterized protein</fullName>
    </submittedName>
</protein>
<reference evidence="1" key="1">
    <citation type="submission" date="2014-09" db="EMBL/GenBank/DDBJ databases">
        <authorList>
            <person name="Magalhaes I.L.F."/>
            <person name="Oliveira U."/>
            <person name="Santos F.R."/>
            <person name="Vidigal T.H.D.A."/>
            <person name="Brescovit A.D."/>
            <person name="Santos A.J."/>
        </authorList>
    </citation>
    <scope>NUCLEOTIDE SEQUENCE</scope>
    <source>
        <tissue evidence="1">Shoot tissue taken approximately 20 cm above the soil surface</tissue>
    </source>
</reference>
<sequence length="55" mass="6556">MDIFLKLNDQCKRHMIMFVLPLPRVCNVDILFFDANDDILLILCCHIFNLIRNYA</sequence>
<accession>A0A0A9BMA6</accession>
<dbReference type="EMBL" id="GBRH01235530">
    <property type="protein sequence ID" value="JAD62365.1"/>
    <property type="molecule type" value="Transcribed_RNA"/>
</dbReference>
<organism evidence="1">
    <name type="scientific">Arundo donax</name>
    <name type="common">Giant reed</name>
    <name type="synonym">Donax arundinaceus</name>
    <dbReference type="NCBI Taxonomy" id="35708"/>
    <lineage>
        <taxon>Eukaryota</taxon>
        <taxon>Viridiplantae</taxon>
        <taxon>Streptophyta</taxon>
        <taxon>Embryophyta</taxon>
        <taxon>Tracheophyta</taxon>
        <taxon>Spermatophyta</taxon>
        <taxon>Magnoliopsida</taxon>
        <taxon>Liliopsida</taxon>
        <taxon>Poales</taxon>
        <taxon>Poaceae</taxon>
        <taxon>PACMAD clade</taxon>
        <taxon>Arundinoideae</taxon>
        <taxon>Arundineae</taxon>
        <taxon>Arundo</taxon>
    </lineage>
</organism>